<feature type="chain" id="PRO_5047409452" evidence="5">
    <location>
        <begin position="33"/>
        <end position="342"/>
    </location>
</feature>
<dbReference type="SUPFAM" id="SSF53807">
    <property type="entry name" value="Helical backbone' metal receptor"/>
    <property type="match status" value="1"/>
</dbReference>
<protein>
    <submittedName>
        <fullName evidence="7">ABC transporter substrate-binding protein</fullName>
    </submittedName>
</protein>
<evidence type="ECO:0000313" key="8">
    <source>
        <dbReference type="Proteomes" id="UP001520140"/>
    </source>
</evidence>
<keyword evidence="3" id="KW-0813">Transport</keyword>
<feature type="domain" description="Fe/B12 periplasmic-binding" evidence="6">
    <location>
        <begin position="58"/>
        <end position="330"/>
    </location>
</feature>
<dbReference type="Gene3D" id="3.40.50.1980">
    <property type="entry name" value="Nitrogenase molybdenum iron protein domain"/>
    <property type="match status" value="2"/>
</dbReference>
<accession>A0ABS7NQL3</accession>
<name>A0ABS7NQL3_9NOCA</name>
<keyword evidence="8" id="KW-1185">Reference proteome</keyword>
<evidence type="ECO:0000313" key="7">
    <source>
        <dbReference type="EMBL" id="MBY6320285.1"/>
    </source>
</evidence>
<evidence type="ECO:0000256" key="1">
    <source>
        <dbReference type="ARBA" id="ARBA00004196"/>
    </source>
</evidence>
<dbReference type="InterPro" id="IPR002491">
    <property type="entry name" value="ABC_transptr_periplasmic_BD"/>
</dbReference>
<dbReference type="EMBL" id="JABUKG010000004">
    <property type="protein sequence ID" value="MBY6320285.1"/>
    <property type="molecule type" value="Genomic_DNA"/>
</dbReference>
<organism evidence="7 8">
    <name type="scientific">Rhodococcoides kroppenstedtii</name>
    <dbReference type="NCBI Taxonomy" id="293050"/>
    <lineage>
        <taxon>Bacteria</taxon>
        <taxon>Bacillati</taxon>
        <taxon>Actinomycetota</taxon>
        <taxon>Actinomycetes</taxon>
        <taxon>Mycobacteriales</taxon>
        <taxon>Nocardiaceae</taxon>
        <taxon>Rhodococcoides</taxon>
    </lineage>
</organism>
<dbReference type="Proteomes" id="UP001520140">
    <property type="component" value="Unassembled WGS sequence"/>
</dbReference>
<proteinExistence type="inferred from homology"/>
<sequence>MRTTEHRPRRRSRLLVAVAAAGLLVLTGCSSGDDGDAVGETTVTHAFGDTVVPANPQRVVSVGLTEQDTLLALGIVPVGVTEWYGDQPYATWPWAQDLLGDATPEVLSQVDGIQFEKVSALEPDLIIGTNAGMSADDYARLSAIAPTIAHSDPDSPYFEPWDQQVRTIGAAVGKPDEADALVRGVEDRYRDAAAQHPEFADTKAVFLQNAFYDGNAIAYQDGLSTDFLTSLGFTIPDELDAFVTAQDAQAYIPLENLSVLDAADVLIWGTEDTDDRTALEADPVYASLQEVRENRVVFTDGVVAGAIYFTSPLSLPYLLDALVPALSSTLAGDGPATAAGPA</sequence>
<evidence type="ECO:0000256" key="4">
    <source>
        <dbReference type="ARBA" id="ARBA00022729"/>
    </source>
</evidence>
<dbReference type="PANTHER" id="PTHR30532">
    <property type="entry name" value="IRON III DICITRATE-BINDING PERIPLASMIC PROTEIN"/>
    <property type="match status" value="1"/>
</dbReference>
<dbReference type="CDD" id="cd01146">
    <property type="entry name" value="FhuD"/>
    <property type="match status" value="1"/>
</dbReference>
<dbReference type="PROSITE" id="PS50983">
    <property type="entry name" value="FE_B12_PBP"/>
    <property type="match status" value="1"/>
</dbReference>
<comment type="subcellular location">
    <subcellularLocation>
        <location evidence="1">Cell envelope</location>
    </subcellularLocation>
</comment>
<evidence type="ECO:0000256" key="2">
    <source>
        <dbReference type="ARBA" id="ARBA00008814"/>
    </source>
</evidence>
<evidence type="ECO:0000256" key="3">
    <source>
        <dbReference type="ARBA" id="ARBA00022448"/>
    </source>
</evidence>
<feature type="signal peptide" evidence="5">
    <location>
        <begin position="1"/>
        <end position="32"/>
    </location>
</feature>
<gene>
    <name evidence="7" type="ORF">HQ605_05595</name>
</gene>
<dbReference type="PROSITE" id="PS51257">
    <property type="entry name" value="PROKAR_LIPOPROTEIN"/>
    <property type="match status" value="1"/>
</dbReference>
<evidence type="ECO:0000259" key="6">
    <source>
        <dbReference type="PROSITE" id="PS50983"/>
    </source>
</evidence>
<reference evidence="7 8" key="1">
    <citation type="submission" date="2020-06" db="EMBL/GenBank/DDBJ databases">
        <title>Taxonomy, biology and ecology of Rhodococcus bacteria occurring in California pistachio and other woody hosts as revealed by genome sequence analyses.</title>
        <authorList>
            <person name="Gai Y."/>
            <person name="Riely B."/>
        </authorList>
    </citation>
    <scope>NUCLEOTIDE SEQUENCE [LARGE SCALE GENOMIC DNA]</scope>
    <source>
        <strain evidence="7 8">BP-284</strain>
    </source>
</reference>
<dbReference type="Pfam" id="PF01497">
    <property type="entry name" value="Peripla_BP_2"/>
    <property type="match status" value="1"/>
</dbReference>
<comment type="similarity">
    <text evidence="2">Belongs to the bacterial solute-binding protein 8 family.</text>
</comment>
<dbReference type="PANTHER" id="PTHR30532:SF24">
    <property type="entry name" value="FERRIC ENTEROBACTIN-BINDING PERIPLASMIC PROTEIN FEPB"/>
    <property type="match status" value="1"/>
</dbReference>
<evidence type="ECO:0000256" key="5">
    <source>
        <dbReference type="SAM" id="SignalP"/>
    </source>
</evidence>
<keyword evidence="4 5" id="KW-0732">Signal</keyword>
<dbReference type="RefSeq" id="WP_068105309.1">
    <property type="nucleotide sequence ID" value="NZ_JABUKE010000003.1"/>
</dbReference>
<comment type="caution">
    <text evidence="7">The sequence shown here is derived from an EMBL/GenBank/DDBJ whole genome shotgun (WGS) entry which is preliminary data.</text>
</comment>
<dbReference type="InterPro" id="IPR051313">
    <property type="entry name" value="Bact_iron-sidero_bind"/>
</dbReference>